<comment type="subunit">
    <text evidence="2">Homodimer.</text>
</comment>
<dbReference type="Proteomes" id="UP000192223">
    <property type="component" value="Unplaced"/>
</dbReference>
<evidence type="ECO:0000256" key="4">
    <source>
        <dbReference type="ARBA" id="ARBA00023180"/>
    </source>
</evidence>
<dbReference type="PANTHER" id="PTHR10353:SF36">
    <property type="entry name" value="LP05116P"/>
    <property type="match status" value="1"/>
</dbReference>
<sequence>MDLALITVAFVLSLGTSSFAYNYTFPEGFLFGTATSAYQVEGAWIEGGKGENIWDRLTHERPDLILDQSNGDVACDSYHKYKEDVAMCVELGVQFYRFSISWPRIYPHGFSYNLNKEGLLYYSKLVDELLANGIIPVATIYHWDIPQALQDLGGWTNPLVVNHFVEYARVLFDNLGDRIKYWITINEPSQICQEGYGNMDKAPALNLSGIADYLCGHNLLKAHAAVYHLYNDTYRESQNGTVGFTINGVWYEGNSTYDDDAAERMMQMYFGWWAHPIFSSQGDYPPVMKTFVARKSAAQGYRRSRLPEFTPEEIEYIKGTADFMGLNFYTARKAKGAEYDGLEVSYSNDHQVESWIDRDWPMTIAPWFGINPLGFRKHLNWIKERYNSPDIYITENGYPDAGEIDDFDRIDYYREHLKAMLDAIYEDNVNVRGYTAWSLMDNFEWMFGYAHRFGLYYVDLTDPQRPRTPKRSALYYKEIVRTRQLTYEKLK</sequence>
<dbReference type="PROSITE" id="PS00653">
    <property type="entry name" value="GLYCOSYL_HYDROL_F1_2"/>
    <property type="match status" value="1"/>
</dbReference>
<dbReference type="InterPro" id="IPR033132">
    <property type="entry name" value="GH_1_N_CS"/>
</dbReference>
<dbReference type="PRINTS" id="PR00131">
    <property type="entry name" value="GLHYDRLASE1"/>
</dbReference>
<evidence type="ECO:0000256" key="7">
    <source>
        <dbReference type="SAM" id="SignalP"/>
    </source>
</evidence>
<dbReference type="InterPro" id="IPR017853">
    <property type="entry name" value="GH"/>
</dbReference>
<evidence type="ECO:0000256" key="5">
    <source>
        <dbReference type="ARBA" id="ARBA00023295"/>
    </source>
</evidence>
<keyword evidence="7" id="KW-0732">Signal</keyword>
<evidence type="ECO:0000256" key="6">
    <source>
        <dbReference type="RuleBase" id="RU003690"/>
    </source>
</evidence>
<dbReference type="FunCoup" id="A0A1W4W814">
    <property type="interactions" value="3"/>
</dbReference>
<dbReference type="STRING" id="224129.A0A1W4W814"/>
<accession>A0A1W4W814</accession>
<feature type="chain" id="PRO_5010743790" evidence="7">
    <location>
        <begin position="21"/>
        <end position="491"/>
    </location>
</feature>
<dbReference type="SUPFAM" id="SSF51445">
    <property type="entry name" value="(Trans)glycosidases"/>
    <property type="match status" value="1"/>
</dbReference>
<dbReference type="PANTHER" id="PTHR10353">
    <property type="entry name" value="GLYCOSYL HYDROLASE"/>
    <property type="match status" value="1"/>
</dbReference>
<evidence type="ECO:0000256" key="1">
    <source>
        <dbReference type="ARBA" id="ARBA00010838"/>
    </source>
</evidence>
<evidence type="ECO:0000256" key="3">
    <source>
        <dbReference type="ARBA" id="ARBA00022801"/>
    </source>
</evidence>
<dbReference type="InterPro" id="IPR001360">
    <property type="entry name" value="Glyco_hydro_1"/>
</dbReference>
<dbReference type="InParanoid" id="A0A1W4W814"/>
<dbReference type="Gene3D" id="3.20.20.80">
    <property type="entry name" value="Glycosidases"/>
    <property type="match status" value="1"/>
</dbReference>
<proteinExistence type="inferred from homology"/>
<dbReference type="OrthoDB" id="65569at2759"/>
<reference evidence="9" key="1">
    <citation type="submission" date="2025-08" db="UniProtKB">
        <authorList>
            <consortium name="RefSeq"/>
        </authorList>
    </citation>
    <scope>IDENTIFICATION</scope>
    <source>
        <tissue evidence="9">Entire body</tissue>
    </source>
</reference>
<protein>
    <submittedName>
        <fullName evidence="9">Myrosinase 1</fullName>
    </submittedName>
</protein>
<feature type="signal peptide" evidence="7">
    <location>
        <begin position="1"/>
        <end position="20"/>
    </location>
</feature>
<dbReference type="GO" id="GO:0008422">
    <property type="term" value="F:beta-glucosidase activity"/>
    <property type="evidence" value="ECO:0007669"/>
    <property type="project" value="TreeGrafter"/>
</dbReference>
<gene>
    <name evidence="9" type="primary">LOC108733535</name>
</gene>
<comment type="similarity">
    <text evidence="1 6">Belongs to the glycosyl hydrolase 1 family.</text>
</comment>
<keyword evidence="3" id="KW-0378">Hydrolase</keyword>
<keyword evidence="8" id="KW-1185">Reference proteome</keyword>
<dbReference type="RefSeq" id="XP_018320216.1">
    <property type="nucleotide sequence ID" value="XM_018464714.1"/>
</dbReference>
<dbReference type="GO" id="GO:0005975">
    <property type="term" value="P:carbohydrate metabolic process"/>
    <property type="evidence" value="ECO:0007669"/>
    <property type="project" value="InterPro"/>
</dbReference>
<keyword evidence="5" id="KW-0326">Glycosidase</keyword>
<dbReference type="FunFam" id="3.20.20.80:FF:000013">
    <property type="entry name" value="lactase-phlorizin hydrolase"/>
    <property type="match status" value="1"/>
</dbReference>
<evidence type="ECO:0000256" key="2">
    <source>
        <dbReference type="ARBA" id="ARBA00011738"/>
    </source>
</evidence>
<keyword evidence="4" id="KW-0325">Glycoprotein</keyword>
<organism evidence="8 9">
    <name type="scientific">Agrilus planipennis</name>
    <name type="common">Emerald ash borer</name>
    <name type="synonym">Agrilus marcopoli</name>
    <dbReference type="NCBI Taxonomy" id="224129"/>
    <lineage>
        <taxon>Eukaryota</taxon>
        <taxon>Metazoa</taxon>
        <taxon>Ecdysozoa</taxon>
        <taxon>Arthropoda</taxon>
        <taxon>Hexapoda</taxon>
        <taxon>Insecta</taxon>
        <taxon>Pterygota</taxon>
        <taxon>Neoptera</taxon>
        <taxon>Endopterygota</taxon>
        <taxon>Coleoptera</taxon>
        <taxon>Polyphaga</taxon>
        <taxon>Elateriformia</taxon>
        <taxon>Buprestoidea</taxon>
        <taxon>Buprestidae</taxon>
        <taxon>Agrilinae</taxon>
        <taxon>Agrilus</taxon>
    </lineage>
</organism>
<dbReference type="AlphaFoldDB" id="A0A1W4W814"/>
<evidence type="ECO:0000313" key="8">
    <source>
        <dbReference type="Proteomes" id="UP000192223"/>
    </source>
</evidence>
<dbReference type="KEGG" id="apln:108733535"/>
<evidence type="ECO:0000313" key="9">
    <source>
        <dbReference type="RefSeq" id="XP_018320216.1"/>
    </source>
</evidence>
<dbReference type="GeneID" id="108733535"/>
<dbReference type="Pfam" id="PF00232">
    <property type="entry name" value="Glyco_hydro_1"/>
    <property type="match status" value="1"/>
</dbReference>
<name>A0A1W4W814_AGRPL</name>